<evidence type="ECO:0000256" key="2">
    <source>
        <dbReference type="ARBA" id="ARBA00006948"/>
    </source>
</evidence>
<evidence type="ECO:0000313" key="8">
    <source>
        <dbReference type="Proteomes" id="UP000678499"/>
    </source>
</evidence>
<keyword evidence="4 6" id="KW-1133">Transmembrane helix</keyword>
<keyword evidence="5 6" id="KW-0472">Membrane</keyword>
<dbReference type="AlphaFoldDB" id="A0A7R9BJ03"/>
<dbReference type="InterPro" id="IPR042127">
    <property type="entry name" value="TMEM45"/>
</dbReference>
<dbReference type="Proteomes" id="UP000678499">
    <property type="component" value="Unassembled WGS sequence"/>
</dbReference>
<accession>A0A7R9BJ03</accession>
<dbReference type="InterPro" id="IPR006904">
    <property type="entry name" value="DUF716"/>
</dbReference>
<dbReference type="PANTHER" id="PTHR16007:SF15">
    <property type="entry name" value="TRANSMEMBRANE PROTEIN 45B"/>
    <property type="match status" value="1"/>
</dbReference>
<feature type="transmembrane region" description="Helical" evidence="6">
    <location>
        <begin position="219"/>
        <end position="238"/>
    </location>
</feature>
<organism evidence="7">
    <name type="scientific">Notodromas monacha</name>
    <dbReference type="NCBI Taxonomy" id="399045"/>
    <lineage>
        <taxon>Eukaryota</taxon>
        <taxon>Metazoa</taxon>
        <taxon>Ecdysozoa</taxon>
        <taxon>Arthropoda</taxon>
        <taxon>Crustacea</taxon>
        <taxon>Oligostraca</taxon>
        <taxon>Ostracoda</taxon>
        <taxon>Podocopa</taxon>
        <taxon>Podocopida</taxon>
        <taxon>Cypridocopina</taxon>
        <taxon>Cypridoidea</taxon>
        <taxon>Cyprididae</taxon>
        <taxon>Notodromas</taxon>
    </lineage>
</organism>
<sequence>MGTLVGHVLPGTLFLIYAIWQTFSVTYRFHKSKHTRNKFSTTAAYNDFSWCCKVPVEAIFKMVSASIGIAVESYAATPDLFHDPQNSQHTTMYAFFFLAGLIDLLISLGTPVPPDVDYLAMALAFSTEALLFASHTHGRTPLDIEVHQFLNYTLLACVASIILEISSTRRRLIVALTRIFFIMWHGAWFVAVGLIMYPPKIEEKWDEEAHKNLMIATDMFAFTAGLVLVTMLGIYWGMMAVTKCRAPSWILANVKRRSETERLAVISRQRDALPAVEDDSDSEDIL</sequence>
<dbReference type="EMBL" id="CAJPEX010000362">
    <property type="protein sequence ID" value="CAG0915288.1"/>
    <property type="molecule type" value="Genomic_DNA"/>
</dbReference>
<reference evidence="7" key="1">
    <citation type="submission" date="2020-11" db="EMBL/GenBank/DDBJ databases">
        <authorList>
            <person name="Tran Van P."/>
        </authorList>
    </citation>
    <scope>NUCLEOTIDE SEQUENCE</scope>
</reference>
<comment type="subcellular location">
    <subcellularLocation>
        <location evidence="1">Membrane</location>
        <topology evidence="1">Multi-pass membrane protein</topology>
    </subcellularLocation>
</comment>
<dbReference type="Pfam" id="PF04819">
    <property type="entry name" value="DUF716"/>
    <property type="match status" value="1"/>
</dbReference>
<dbReference type="EMBL" id="OA882399">
    <property type="protein sequence ID" value="CAD7275136.1"/>
    <property type="molecule type" value="Genomic_DNA"/>
</dbReference>
<evidence type="ECO:0000256" key="6">
    <source>
        <dbReference type="SAM" id="Phobius"/>
    </source>
</evidence>
<feature type="transmembrane region" description="Helical" evidence="6">
    <location>
        <begin position="12"/>
        <end position="29"/>
    </location>
</feature>
<name>A0A7R9BJ03_9CRUS</name>
<keyword evidence="3 6" id="KW-0812">Transmembrane</keyword>
<evidence type="ECO:0008006" key="9">
    <source>
        <dbReference type="Google" id="ProtNLM"/>
    </source>
</evidence>
<dbReference type="GO" id="GO:0016020">
    <property type="term" value="C:membrane"/>
    <property type="evidence" value="ECO:0007669"/>
    <property type="project" value="UniProtKB-SubCell"/>
</dbReference>
<evidence type="ECO:0000256" key="5">
    <source>
        <dbReference type="ARBA" id="ARBA00023136"/>
    </source>
</evidence>
<feature type="transmembrane region" description="Helical" evidence="6">
    <location>
        <begin position="149"/>
        <end position="166"/>
    </location>
</feature>
<dbReference type="PANTHER" id="PTHR16007">
    <property type="entry name" value="EPIDIDYMAL MEMBRANE PROTEIN E9-RELATED"/>
    <property type="match status" value="1"/>
</dbReference>
<keyword evidence="8" id="KW-1185">Reference proteome</keyword>
<comment type="similarity">
    <text evidence="2">Belongs to the TMEM45 family.</text>
</comment>
<evidence type="ECO:0000256" key="4">
    <source>
        <dbReference type="ARBA" id="ARBA00022989"/>
    </source>
</evidence>
<protein>
    <recommendedName>
        <fullName evidence="9">Transmembrane protein 45B</fullName>
    </recommendedName>
</protein>
<dbReference type="OrthoDB" id="6504688at2759"/>
<evidence type="ECO:0000256" key="1">
    <source>
        <dbReference type="ARBA" id="ARBA00004141"/>
    </source>
</evidence>
<evidence type="ECO:0000313" key="7">
    <source>
        <dbReference type="EMBL" id="CAD7275136.1"/>
    </source>
</evidence>
<feature type="transmembrane region" description="Helical" evidence="6">
    <location>
        <begin position="92"/>
        <end position="112"/>
    </location>
</feature>
<feature type="transmembrane region" description="Helical" evidence="6">
    <location>
        <begin position="172"/>
        <end position="198"/>
    </location>
</feature>
<evidence type="ECO:0000256" key="3">
    <source>
        <dbReference type="ARBA" id="ARBA00022692"/>
    </source>
</evidence>
<proteinExistence type="inferred from homology"/>
<gene>
    <name evidence="7" type="ORF">NMOB1V02_LOCUS2939</name>
</gene>